<evidence type="ECO:0000256" key="4">
    <source>
        <dbReference type="ARBA" id="ARBA00022692"/>
    </source>
</evidence>
<comment type="subcellular location">
    <subcellularLocation>
        <location evidence="9">Cell membrane</location>
        <topology evidence="9">Multi-pass membrane protein</topology>
    </subcellularLocation>
</comment>
<dbReference type="PANTHER" id="PTHR33695:SF1">
    <property type="entry name" value="LIPOPROTEIN SIGNAL PEPTIDASE"/>
    <property type="match status" value="1"/>
</dbReference>
<keyword evidence="4 9" id="KW-0812">Transmembrane</keyword>
<evidence type="ECO:0000256" key="6">
    <source>
        <dbReference type="ARBA" id="ARBA00022801"/>
    </source>
</evidence>
<dbReference type="GO" id="GO:0006508">
    <property type="term" value="P:proteolysis"/>
    <property type="evidence" value="ECO:0007669"/>
    <property type="project" value="UniProtKB-KW"/>
</dbReference>
<feature type="transmembrane region" description="Helical" evidence="9">
    <location>
        <begin position="129"/>
        <end position="152"/>
    </location>
</feature>
<evidence type="ECO:0000256" key="7">
    <source>
        <dbReference type="ARBA" id="ARBA00022989"/>
    </source>
</evidence>
<protein>
    <recommendedName>
        <fullName evidence="9">Lipoprotein signal peptidase</fullName>
        <ecNumber evidence="9">3.4.23.36</ecNumber>
    </recommendedName>
    <alternativeName>
        <fullName evidence="9">Prolipoprotein signal peptidase</fullName>
    </alternativeName>
    <alternativeName>
        <fullName evidence="9">Signal peptidase II</fullName>
        <shortName evidence="9">SPase II</shortName>
    </alternativeName>
</protein>
<comment type="catalytic activity">
    <reaction evidence="9 10">
        <text>Release of signal peptides from bacterial membrane prolipoproteins. Hydrolyzes -Xaa-Yaa-Zaa-|-(S,diacylglyceryl)Cys-, in which Xaa is hydrophobic (preferably Leu), and Yaa (Ala or Ser) and Zaa (Gly or Ala) have small, neutral side chains.</text>
        <dbReference type="EC" id="3.4.23.36"/>
    </reaction>
</comment>
<comment type="caution">
    <text evidence="9">Lacks conserved residue(s) required for the propagation of feature annotation.</text>
</comment>
<organism evidence="12 13">
    <name type="scientific">Candidatus Mcinerneyibacterium aminivorans</name>
    <dbReference type="NCBI Taxonomy" id="2703815"/>
    <lineage>
        <taxon>Bacteria</taxon>
        <taxon>Candidatus Macinerneyibacteriota</taxon>
        <taxon>Candidatus Mcinerneyibacteria</taxon>
        <taxon>Candidatus Mcinerneyibacteriales</taxon>
        <taxon>Candidatus Mcinerneyibacteriaceae</taxon>
        <taxon>Candidatus Mcinerneyibacterium</taxon>
    </lineage>
</organism>
<evidence type="ECO:0000313" key="12">
    <source>
        <dbReference type="EMBL" id="TYB31657.1"/>
    </source>
</evidence>
<dbReference type="EC" id="3.4.23.36" evidence="9"/>
<evidence type="ECO:0000256" key="11">
    <source>
        <dbReference type="RuleBase" id="RU004181"/>
    </source>
</evidence>
<dbReference type="UniPathway" id="UPA00665"/>
<accession>A0A5D0MD56</accession>
<keyword evidence="8 9" id="KW-0472">Membrane</keyword>
<evidence type="ECO:0000256" key="2">
    <source>
        <dbReference type="ARBA" id="ARBA00022475"/>
    </source>
</evidence>
<dbReference type="Pfam" id="PF01252">
    <property type="entry name" value="Peptidase_A8"/>
    <property type="match status" value="1"/>
</dbReference>
<dbReference type="GO" id="GO:0004190">
    <property type="term" value="F:aspartic-type endopeptidase activity"/>
    <property type="evidence" value="ECO:0007669"/>
    <property type="project" value="UniProtKB-UniRule"/>
</dbReference>
<comment type="pathway">
    <text evidence="9">Protein modification; lipoprotein biosynthesis (signal peptide cleavage).</text>
</comment>
<dbReference type="HAMAP" id="MF_00161">
    <property type="entry name" value="LspA"/>
    <property type="match status" value="1"/>
</dbReference>
<feature type="transmembrane region" description="Helical" evidence="9">
    <location>
        <begin position="56"/>
        <end position="82"/>
    </location>
</feature>
<sequence length="161" mass="18008">MKKKLSHIKVFLFTAIVSFLLDLISKGIISSKMGLHESIPIIDNIFRLTYIKNEGIAFGLLQGIPHILLFISIAVLAIIIYLTKRISTKSIPVQIAFGLIIGGALGNIVDRIRFSSVRDFLDIGINHNLRWPIFNIADSAVFIGVILILIFYKENSKTEDI</sequence>
<dbReference type="NCBIfam" id="TIGR00077">
    <property type="entry name" value="lspA"/>
    <property type="match status" value="1"/>
</dbReference>
<dbReference type="Proteomes" id="UP000324143">
    <property type="component" value="Unassembled WGS sequence"/>
</dbReference>
<dbReference type="InterPro" id="IPR001872">
    <property type="entry name" value="Peptidase_A8"/>
</dbReference>
<keyword evidence="6 9" id="KW-0378">Hydrolase</keyword>
<comment type="similarity">
    <text evidence="1 9 11">Belongs to the peptidase A8 family.</text>
</comment>
<evidence type="ECO:0000256" key="1">
    <source>
        <dbReference type="ARBA" id="ARBA00006139"/>
    </source>
</evidence>
<keyword evidence="3 9" id="KW-0645">Protease</keyword>
<dbReference type="PRINTS" id="PR00781">
    <property type="entry name" value="LIPOSIGPTASE"/>
</dbReference>
<keyword evidence="13" id="KW-1185">Reference proteome</keyword>
<comment type="caution">
    <text evidence="12">The sequence shown here is derived from an EMBL/GenBank/DDBJ whole genome shotgun (WGS) entry which is preliminary data.</text>
</comment>
<feature type="active site" evidence="9">
    <location>
        <position position="119"/>
    </location>
</feature>
<dbReference type="PROSITE" id="PS00855">
    <property type="entry name" value="SPASE_II"/>
    <property type="match status" value="1"/>
</dbReference>
<keyword evidence="7 9" id="KW-1133">Transmembrane helix</keyword>
<keyword evidence="5 9" id="KW-0064">Aspartyl protease</keyword>
<name>A0A5D0MD56_9BACT</name>
<comment type="function">
    <text evidence="9 10">This protein specifically catalyzes the removal of signal peptides from prolipoproteins.</text>
</comment>
<dbReference type="PANTHER" id="PTHR33695">
    <property type="entry name" value="LIPOPROTEIN SIGNAL PEPTIDASE"/>
    <property type="match status" value="1"/>
</dbReference>
<dbReference type="EMBL" id="VSIX01000032">
    <property type="protein sequence ID" value="TYB31657.1"/>
    <property type="molecule type" value="Genomic_DNA"/>
</dbReference>
<gene>
    <name evidence="9 12" type="primary">lspA</name>
    <name evidence="12" type="ORF">FXF47_03405</name>
</gene>
<feature type="transmembrane region" description="Helical" evidence="9">
    <location>
        <begin position="91"/>
        <end position="109"/>
    </location>
</feature>
<proteinExistence type="inferred from homology"/>
<feature type="active site" evidence="9">
    <location>
        <position position="138"/>
    </location>
</feature>
<evidence type="ECO:0000313" key="13">
    <source>
        <dbReference type="Proteomes" id="UP000324143"/>
    </source>
</evidence>
<evidence type="ECO:0000256" key="9">
    <source>
        <dbReference type="HAMAP-Rule" id="MF_00161"/>
    </source>
</evidence>
<evidence type="ECO:0000256" key="5">
    <source>
        <dbReference type="ARBA" id="ARBA00022750"/>
    </source>
</evidence>
<dbReference type="AlphaFoldDB" id="A0A5D0MD56"/>
<reference evidence="12" key="1">
    <citation type="submission" date="2019-08" db="EMBL/GenBank/DDBJ databases">
        <title>Genomic characterization of a novel candidate phylum (ARYD3) from a high temperature, high salinity tertiary oil reservoir in north central Oklahoma, USA.</title>
        <authorList>
            <person name="Youssef N.H."/>
            <person name="Yadav A."/>
            <person name="Elshahed M.S."/>
        </authorList>
    </citation>
    <scope>NUCLEOTIDE SEQUENCE [LARGE SCALE GENOMIC DNA]</scope>
    <source>
        <strain evidence="12">ARYD3</strain>
    </source>
</reference>
<evidence type="ECO:0000256" key="3">
    <source>
        <dbReference type="ARBA" id="ARBA00022670"/>
    </source>
</evidence>
<evidence type="ECO:0000256" key="10">
    <source>
        <dbReference type="RuleBase" id="RU000594"/>
    </source>
</evidence>
<dbReference type="GO" id="GO:0005886">
    <property type="term" value="C:plasma membrane"/>
    <property type="evidence" value="ECO:0007669"/>
    <property type="project" value="UniProtKB-SubCell"/>
</dbReference>
<keyword evidence="2 9" id="KW-1003">Cell membrane</keyword>
<evidence type="ECO:0000256" key="8">
    <source>
        <dbReference type="ARBA" id="ARBA00023136"/>
    </source>
</evidence>